<keyword evidence="3" id="KW-1185">Reference proteome</keyword>
<dbReference type="InterPro" id="IPR029045">
    <property type="entry name" value="ClpP/crotonase-like_dom_sf"/>
</dbReference>
<accession>A0A917JNP2</accession>
<evidence type="ECO:0000256" key="1">
    <source>
        <dbReference type="ARBA" id="ARBA00005254"/>
    </source>
</evidence>
<dbReference type="InterPro" id="IPR051683">
    <property type="entry name" value="Enoyl-CoA_Hydratase/Isomerase"/>
</dbReference>
<name>A0A917JNP2_9GAMM</name>
<dbReference type="CDD" id="cd06558">
    <property type="entry name" value="crotonase-like"/>
    <property type="match status" value="1"/>
</dbReference>
<dbReference type="SUPFAM" id="SSF52096">
    <property type="entry name" value="ClpP/crotonase"/>
    <property type="match status" value="1"/>
</dbReference>
<dbReference type="Gene3D" id="1.10.12.10">
    <property type="entry name" value="Lyase 2-enoyl-coa Hydratase, Chain A, domain 2"/>
    <property type="match status" value="1"/>
</dbReference>
<reference evidence="2" key="1">
    <citation type="journal article" date="2014" name="Int. J. Syst. Evol. Microbiol.">
        <title>Complete genome sequence of Corynebacterium casei LMG S-19264T (=DSM 44701T), isolated from a smear-ripened cheese.</title>
        <authorList>
            <consortium name="US DOE Joint Genome Institute (JGI-PGF)"/>
            <person name="Walter F."/>
            <person name="Albersmeier A."/>
            <person name="Kalinowski J."/>
            <person name="Ruckert C."/>
        </authorList>
    </citation>
    <scope>NUCLEOTIDE SEQUENCE</scope>
    <source>
        <strain evidence="2">JCM 13919</strain>
    </source>
</reference>
<dbReference type="Gene3D" id="3.90.226.10">
    <property type="entry name" value="2-enoyl-CoA Hydratase, Chain A, domain 1"/>
    <property type="match status" value="1"/>
</dbReference>
<reference evidence="2" key="2">
    <citation type="submission" date="2020-09" db="EMBL/GenBank/DDBJ databases">
        <authorList>
            <person name="Sun Q."/>
            <person name="Ohkuma M."/>
        </authorList>
    </citation>
    <scope>NUCLEOTIDE SEQUENCE</scope>
    <source>
        <strain evidence="2">JCM 13919</strain>
    </source>
</reference>
<dbReference type="Proteomes" id="UP000630149">
    <property type="component" value="Unassembled WGS sequence"/>
</dbReference>
<dbReference type="PANTHER" id="PTHR42964">
    <property type="entry name" value="ENOYL-COA HYDRATASE"/>
    <property type="match status" value="1"/>
</dbReference>
<dbReference type="InterPro" id="IPR001753">
    <property type="entry name" value="Enoyl-CoA_hydra/iso"/>
</dbReference>
<proteinExistence type="inferred from homology"/>
<dbReference type="InterPro" id="IPR014748">
    <property type="entry name" value="Enoyl-CoA_hydra_C"/>
</dbReference>
<dbReference type="Pfam" id="PF00378">
    <property type="entry name" value="ECH_1"/>
    <property type="match status" value="1"/>
</dbReference>
<dbReference type="GO" id="GO:0008300">
    <property type="term" value="P:isoprenoid catabolic process"/>
    <property type="evidence" value="ECO:0007669"/>
    <property type="project" value="TreeGrafter"/>
</dbReference>
<dbReference type="GO" id="GO:0003824">
    <property type="term" value="F:catalytic activity"/>
    <property type="evidence" value="ECO:0007669"/>
    <property type="project" value="UniProtKB-ARBA"/>
</dbReference>
<dbReference type="EMBL" id="BMOB01000002">
    <property type="protein sequence ID" value="GGI79233.1"/>
    <property type="molecule type" value="Genomic_DNA"/>
</dbReference>
<comment type="caution">
    <text evidence="2">The sequence shown here is derived from an EMBL/GenBank/DDBJ whole genome shotgun (WGS) entry which is preliminary data.</text>
</comment>
<dbReference type="PANTHER" id="PTHR42964:SF1">
    <property type="entry name" value="POLYKETIDE BIOSYNTHESIS ENOYL-COA HYDRATASE PKSH-RELATED"/>
    <property type="match status" value="1"/>
</dbReference>
<gene>
    <name evidence="2" type="ORF">GCM10007966_04700</name>
</gene>
<comment type="similarity">
    <text evidence="1">Belongs to the enoyl-CoA hydratase/isomerase family.</text>
</comment>
<dbReference type="AlphaFoldDB" id="A0A917JNP2"/>
<organism evidence="2 3">
    <name type="scientific">Legionella impletisoli</name>
    <dbReference type="NCBI Taxonomy" id="343510"/>
    <lineage>
        <taxon>Bacteria</taxon>
        <taxon>Pseudomonadati</taxon>
        <taxon>Pseudomonadota</taxon>
        <taxon>Gammaproteobacteria</taxon>
        <taxon>Legionellales</taxon>
        <taxon>Legionellaceae</taxon>
        <taxon>Legionella</taxon>
    </lineage>
</organism>
<evidence type="ECO:0000313" key="3">
    <source>
        <dbReference type="Proteomes" id="UP000630149"/>
    </source>
</evidence>
<evidence type="ECO:0000313" key="2">
    <source>
        <dbReference type="EMBL" id="GGI79233.1"/>
    </source>
</evidence>
<protein>
    <submittedName>
        <fullName evidence="2">Enoyl-CoA hydratase</fullName>
    </submittedName>
</protein>
<sequence length="264" mass="28821">MELPLIMNDVLYDLQGGVFKITLNRIDKHNAFDDKLLAELLRLLEQAETNASVRCVVLNANGKHFSAGADLSWMKRMAEFNEEENIRDATVLANLMHALYRNPKPTIAVVQGAAFGGGAGLVAACDIAIAAENATFCFSEVKLGLIPAVISPYVVNAVGARVATWLFTSAEVVNATRAYELGLVHYCLPIQSLDSFSMSFAETLTKNAPKAVEDAKKLVHFVQDKPITQALIKETALLIAKKRISEEGQCGLNAFLNKKTPIWD</sequence>